<dbReference type="GO" id="GO:0003677">
    <property type="term" value="F:DNA binding"/>
    <property type="evidence" value="ECO:0007669"/>
    <property type="project" value="UniProtKB-KW"/>
</dbReference>
<organism evidence="5 6">
    <name type="scientific">Phenylobacterium haematophilum</name>
    <dbReference type="NCBI Taxonomy" id="98513"/>
    <lineage>
        <taxon>Bacteria</taxon>
        <taxon>Pseudomonadati</taxon>
        <taxon>Pseudomonadota</taxon>
        <taxon>Alphaproteobacteria</taxon>
        <taxon>Caulobacterales</taxon>
        <taxon>Caulobacteraceae</taxon>
        <taxon>Phenylobacterium</taxon>
    </lineage>
</organism>
<dbReference type="SMART" id="SM00347">
    <property type="entry name" value="HTH_MARR"/>
    <property type="match status" value="1"/>
</dbReference>
<dbReference type="Gene3D" id="1.10.10.10">
    <property type="entry name" value="Winged helix-like DNA-binding domain superfamily/Winged helix DNA-binding domain"/>
    <property type="match status" value="1"/>
</dbReference>
<comment type="caution">
    <text evidence="5">The sequence shown here is derived from an EMBL/GenBank/DDBJ whole genome shotgun (WGS) entry which is preliminary data.</text>
</comment>
<name>A0A840A6Z4_9CAUL</name>
<dbReference type="AlphaFoldDB" id="A0A840A6Z4"/>
<sequence>MPNSAETLALADNLRAPLLRVARRLRQEAQRAGSSALDALILGHIRRHPGVGVSELAQAEQISRPSMSGHVKRLEAAGWVSRIDDANDGRRSGLRITPQGEAQVDAIRQRRNDWLADRLARLSPDDRAALADAGAPLLKLLECEP</sequence>
<proteinExistence type="predicted"/>
<dbReference type="RefSeq" id="WP_183776624.1">
    <property type="nucleotide sequence ID" value="NZ_JACIDK010000008.1"/>
</dbReference>
<dbReference type="PROSITE" id="PS50995">
    <property type="entry name" value="HTH_MARR_2"/>
    <property type="match status" value="1"/>
</dbReference>
<dbReference type="InterPro" id="IPR023187">
    <property type="entry name" value="Tscrpt_reg_MarR-type_CS"/>
</dbReference>
<keyword evidence="3" id="KW-0804">Transcription</keyword>
<dbReference type="EMBL" id="JACIDK010000008">
    <property type="protein sequence ID" value="MBB3893241.1"/>
    <property type="molecule type" value="Genomic_DNA"/>
</dbReference>
<dbReference type="PANTHER" id="PTHR39515:SF2">
    <property type="entry name" value="HTH-TYPE TRANSCRIPTIONAL REGULATOR RV0880"/>
    <property type="match status" value="1"/>
</dbReference>
<accession>A0A840A6Z4</accession>
<evidence type="ECO:0000256" key="2">
    <source>
        <dbReference type="ARBA" id="ARBA00023125"/>
    </source>
</evidence>
<reference evidence="5 6" key="1">
    <citation type="submission" date="2020-08" db="EMBL/GenBank/DDBJ databases">
        <title>Genomic Encyclopedia of Type Strains, Phase IV (KMG-IV): sequencing the most valuable type-strain genomes for metagenomic binning, comparative biology and taxonomic classification.</title>
        <authorList>
            <person name="Goeker M."/>
        </authorList>
    </citation>
    <scope>NUCLEOTIDE SEQUENCE [LARGE SCALE GENOMIC DNA]</scope>
    <source>
        <strain evidence="5 6">DSM 21793</strain>
    </source>
</reference>
<keyword evidence="6" id="KW-1185">Reference proteome</keyword>
<keyword evidence="1" id="KW-0805">Transcription regulation</keyword>
<evidence type="ECO:0000313" key="5">
    <source>
        <dbReference type="EMBL" id="MBB3893241.1"/>
    </source>
</evidence>
<dbReference type="Pfam" id="PF12802">
    <property type="entry name" value="MarR_2"/>
    <property type="match status" value="1"/>
</dbReference>
<dbReference type="Proteomes" id="UP000530564">
    <property type="component" value="Unassembled WGS sequence"/>
</dbReference>
<dbReference type="PRINTS" id="PR00598">
    <property type="entry name" value="HTHMARR"/>
</dbReference>
<dbReference type="InterPro" id="IPR000835">
    <property type="entry name" value="HTH_MarR-typ"/>
</dbReference>
<feature type="domain" description="HTH marR-type" evidence="4">
    <location>
        <begin position="11"/>
        <end position="139"/>
    </location>
</feature>
<evidence type="ECO:0000259" key="4">
    <source>
        <dbReference type="PROSITE" id="PS50995"/>
    </source>
</evidence>
<keyword evidence="2 5" id="KW-0238">DNA-binding</keyword>
<dbReference type="PROSITE" id="PS01117">
    <property type="entry name" value="HTH_MARR_1"/>
    <property type="match status" value="1"/>
</dbReference>
<dbReference type="SUPFAM" id="SSF46785">
    <property type="entry name" value="Winged helix' DNA-binding domain"/>
    <property type="match status" value="1"/>
</dbReference>
<dbReference type="InterPro" id="IPR052526">
    <property type="entry name" value="HTH-type_Bedaq_tolerance"/>
</dbReference>
<dbReference type="InterPro" id="IPR036390">
    <property type="entry name" value="WH_DNA-bd_sf"/>
</dbReference>
<dbReference type="GO" id="GO:0003700">
    <property type="term" value="F:DNA-binding transcription factor activity"/>
    <property type="evidence" value="ECO:0007669"/>
    <property type="project" value="InterPro"/>
</dbReference>
<dbReference type="InterPro" id="IPR036388">
    <property type="entry name" value="WH-like_DNA-bd_sf"/>
</dbReference>
<gene>
    <name evidence="5" type="ORF">GGQ61_003983</name>
</gene>
<dbReference type="PANTHER" id="PTHR39515">
    <property type="entry name" value="CONSERVED PROTEIN"/>
    <property type="match status" value="1"/>
</dbReference>
<protein>
    <submittedName>
        <fullName evidence="5">DNA-binding MarR family transcriptional regulator</fullName>
    </submittedName>
</protein>
<evidence type="ECO:0000313" key="6">
    <source>
        <dbReference type="Proteomes" id="UP000530564"/>
    </source>
</evidence>
<evidence type="ECO:0000256" key="3">
    <source>
        <dbReference type="ARBA" id="ARBA00023163"/>
    </source>
</evidence>
<evidence type="ECO:0000256" key="1">
    <source>
        <dbReference type="ARBA" id="ARBA00023015"/>
    </source>
</evidence>